<dbReference type="Pfam" id="PF13643">
    <property type="entry name" value="DUF4145"/>
    <property type="match status" value="1"/>
</dbReference>
<evidence type="ECO:0000313" key="2">
    <source>
        <dbReference type="EMBL" id="GAH06514.1"/>
    </source>
</evidence>
<proteinExistence type="predicted"/>
<sequence>RSKSKWWIGICNNCKNPVLVRNDGSIIYPHELPSPSDERIPEEIRKDLNEAKLSFSVGAYRGCAVLARRAVQVACIEKKAQKNRLQDQIDELFDMGISTKGVKDWAHSIRWIGNDAAHPNQTEVDKEDAEEILNMAVQFFEIIYVTPKIAEEQKKKRKK</sequence>
<comment type="caution">
    <text evidence="2">The sequence shown here is derived from an EMBL/GenBank/DDBJ whole genome shotgun (WGS) entry which is preliminary data.</text>
</comment>
<accession>X1DNF9</accession>
<name>X1DNF9_9ZZZZ</name>
<dbReference type="InterPro" id="IPR025285">
    <property type="entry name" value="DUF4145"/>
</dbReference>
<gene>
    <name evidence="2" type="ORF">S01H4_57311</name>
</gene>
<protein>
    <recommendedName>
        <fullName evidence="1">DUF4145 domain-containing protein</fullName>
    </recommendedName>
</protein>
<dbReference type="EMBL" id="BART01033320">
    <property type="protein sequence ID" value="GAH06514.1"/>
    <property type="molecule type" value="Genomic_DNA"/>
</dbReference>
<feature type="domain" description="DUF4145" evidence="1">
    <location>
        <begin position="49"/>
        <end position="135"/>
    </location>
</feature>
<reference evidence="2" key="1">
    <citation type="journal article" date="2014" name="Front. Microbiol.">
        <title>High frequency of phylogenetically diverse reductive dehalogenase-homologous genes in deep subseafloor sedimentary metagenomes.</title>
        <authorList>
            <person name="Kawai M."/>
            <person name="Futagami T."/>
            <person name="Toyoda A."/>
            <person name="Takaki Y."/>
            <person name="Nishi S."/>
            <person name="Hori S."/>
            <person name="Arai W."/>
            <person name="Tsubouchi T."/>
            <person name="Morono Y."/>
            <person name="Uchiyama I."/>
            <person name="Ito T."/>
            <person name="Fujiyama A."/>
            <person name="Inagaki F."/>
            <person name="Takami H."/>
        </authorList>
    </citation>
    <scope>NUCLEOTIDE SEQUENCE</scope>
    <source>
        <strain evidence="2">Expedition CK06-06</strain>
    </source>
</reference>
<feature type="non-terminal residue" evidence="2">
    <location>
        <position position="1"/>
    </location>
</feature>
<evidence type="ECO:0000259" key="1">
    <source>
        <dbReference type="Pfam" id="PF13643"/>
    </source>
</evidence>
<dbReference type="AlphaFoldDB" id="X1DNF9"/>
<organism evidence="2">
    <name type="scientific">marine sediment metagenome</name>
    <dbReference type="NCBI Taxonomy" id="412755"/>
    <lineage>
        <taxon>unclassified sequences</taxon>
        <taxon>metagenomes</taxon>
        <taxon>ecological metagenomes</taxon>
    </lineage>
</organism>